<dbReference type="InterPro" id="IPR002052">
    <property type="entry name" value="DNA_methylase_N6_adenine_CS"/>
</dbReference>
<evidence type="ECO:0000256" key="3">
    <source>
        <dbReference type="ARBA" id="ARBA00022691"/>
    </source>
</evidence>
<keyword evidence="3" id="KW-0949">S-adenosyl-L-methionine</keyword>
<protein>
    <submittedName>
        <fullName evidence="5">50S ribosomal protein L3 N(5)-glutamine methyltransferase</fullName>
        <ecNumber evidence="5">2.1.1.298</ecNumber>
    </submittedName>
</protein>
<dbReference type="InterPro" id="IPR004556">
    <property type="entry name" value="HemK-like"/>
</dbReference>
<dbReference type="AlphaFoldDB" id="A0AB38YC95"/>
<dbReference type="CDD" id="cd02440">
    <property type="entry name" value="AdoMet_MTases"/>
    <property type="match status" value="1"/>
</dbReference>
<name>A0AB38YC95_9GAMM</name>
<dbReference type="GO" id="GO:0032259">
    <property type="term" value="P:methylation"/>
    <property type="evidence" value="ECO:0007669"/>
    <property type="project" value="UniProtKB-KW"/>
</dbReference>
<gene>
    <name evidence="5" type="primary">prmB</name>
    <name evidence="5" type="ORF">NFC81_09635</name>
</gene>
<keyword evidence="5" id="KW-0687">Ribonucleoprotein</keyword>
<dbReference type="Gene3D" id="1.10.8.10">
    <property type="entry name" value="DNA helicase RuvA subunit, C-terminal domain"/>
    <property type="match status" value="1"/>
</dbReference>
<dbReference type="InterPro" id="IPR007848">
    <property type="entry name" value="Small_mtfrase_dom"/>
</dbReference>
<dbReference type="PANTHER" id="PTHR47806:SF1">
    <property type="entry name" value="RIBOSOMAL PROTEIN UL3 GLUTAMINE METHYLTRANSFERASE"/>
    <property type="match status" value="1"/>
</dbReference>
<evidence type="ECO:0000256" key="1">
    <source>
        <dbReference type="ARBA" id="ARBA00022603"/>
    </source>
</evidence>
<dbReference type="Gene3D" id="3.40.50.150">
    <property type="entry name" value="Vaccinia Virus protein VP39"/>
    <property type="match status" value="1"/>
</dbReference>
<dbReference type="SUPFAM" id="SSF53335">
    <property type="entry name" value="S-adenosyl-L-methionine-dependent methyltransferases"/>
    <property type="match status" value="1"/>
</dbReference>
<evidence type="ECO:0000259" key="4">
    <source>
        <dbReference type="Pfam" id="PF05175"/>
    </source>
</evidence>
<proteinExistence type="predicted"/>
<dbReference type="PIRSF" id="PIRSF037167">
    <property type="entry name" value="Mtase_YfcB_prd"/>
    <property type="match status" value="1"/>
</dbReference>
<dbReference type="EMBL" id="CP101717">
    <property type="protein sequence ID" value="WLD56988.1"/>
    <property type="molecule type" value="Genomic_DNA"/>
</dbReference>
<dbReference type="InterPro" id="IPR017127">
    <property type="entry name" value="Ribosome_uL3_MTase"/>
</dbReference>
<organism evidence="5">
    <name type="scientific">Salinispirillum sp. LH 10-3-1</name>
    <dbReference type="NCBI Taxonomy" id="2952525"/>
    <lineage>
        <taxon>Bacteria</taxon>
        <taxon>Pseudomonadati</taxon>
        <taxon>Pseudomonadota</taxon>
        <taxon>Gammaproteobacteria</taxon>
        <taxon>Oceanospirillales</taxon>
        <taxon>Saccharospirillaceae</taxon>
        <taxon>Salinispirillum</taxon>
    </lineage>
</organism>
<accession>A0AB38YC95</accession>
<dbReference type="PANTHER" id="PTHR47806">
    <property type="entry name" value="50S RIBOSOMAL PROTEIN L3 GLUTAMINE METHYLTRANSFERASE"/>
    <property type="match status" value="1"/>
</dbReference>
<feature type="domain" description="Methyltransferase small" evidence="4">
    <location>
        <begin position="139"/>
        <end position="221"/>
    </location>
</feature>
<dbReference type="EC" id="2.1.1.298" evidence="5"/>
<evidence type="ECO:0000313" key="5">
    <source>
        <dbReference type="EMBL" id="WLD56988.1"/>
    </source>
</evidence>
<dbReference type="GO" id="GO:0005829">
    <property type="term" value="C:cytosol"/>
    <property type="evidence" value="ECO:0007669"/>
    <property type="project" value="TreeGrafter"/>
</dbReference>
<dbReference type="InterPro" id="IPR029063">
    <property type="entry name" value="SAM-dependent_MTases_sf"/>
</dbReference>
<reference evidence="5" key="1">
    <citation type="submission" date="2022-07" db="EMBL/GenBank/DDBJ databases">
        <title>Complete genome sequence of Salinispirillum sp. LH10-3-1 capable of multiple carbohydrate inversion isolated from a soda lake.</title>
        <authorList>
            <person name="Liu J."/>
            <person name="Zhai Y."/>
            <person name="Zhang H."/>
            <person name="Yang H."/>
            <person name="Qu J."/>
            <person name="Li J."/>
        </authorList>
    </citation>
    <scope>NUCLEOTIDE SEQUENCE</scope>
    <source>
        <strain evidence="5">LH 10-3-1</strain>
    </source>
</reference>
<dbReference type="GO" id="GO:0036009">
    <property type="term" value="F:protein-glutamine N-methyltransferase activity"/>
    <property type="evidence" value="ECO:0007669"/>
    <property type="project" value="InterPro"/>
</dbReference>
<dbReference type="NCBIfam" id="TIGR00536">
    <property type="entry name" value="hemK_fam"/>
    <property type="match status" value="1"/>
</dbReference>
<keyword evidence="2 5" id="KW-0808">Transferase</keyword>
<sequence>MEHQDLLPHWQHPEEYLTLSTVGDFVRWCSSEMTRHGVYFGHGSDNAWDEASFLVLSAIAQPLTAGPELLTLTLLPSERHRVAQWLGQRIEQRLPLPYITGEAWFAGLPFYVSPDVLIPRSPFGEILANHASPWLQNEPASILDMCTGSGCIGIAAAFEFPDALVDLADISRTALDVAERNIRRHQVDDRVRAVESDLFVALAGRQYDLILANPPYVDAEDLADMPAEYQHEPALALGSGKDGLDLTRRMLAEAADFLTPGGLLFVEVGNSAAAMDAAFPNLPLTWLEFEQGGHGICVISREDLIGDF</sequence>
<dbReference type="NCBIfam" id="TIGR03533">
    <property type="entry name" value="L3_gln_methyl"/>
    <property type="match status" value="1"/>
</dbReference>
<dbReference type="Pfam" id="PF05175">
    <property type="entry name" value="MTS"/>
    <property type="match status" value="1"/>
</dbReference>
<keyword evidence="5" id="KW-0689">Ribosomal protein</keyword>
<dbReference type="PROSITE" id="PS00092">
    <property type="entry name" value="N6_MTASE"/>
    <property type="match status" value="1"/>
</dbReference>
<dbReference type="RefSeq" id="WP_304994274.1">
    <property type="nucleotide sequence ID" value="NZ_CP101717.1"/>
</dbReference>
<dbReference type="GO" id="GO:0005840">
    <property type="term" value="C:ribosome"/>
    <property type="evidence" value="ECO:0007669"/>
    <property type="project" value="UniProtKB-KW"/>
</dbReference>
<dbReference type="GO" id="GO:0003676">
    <property type="term" value="F:nucleic acid binding"/>
    <property type="evidence" value="ECO:0007669"/>
    <property type="project" value="InterPro"/>
</dbReference>
<keyword evidence="1 5" id="KW-0489">Methyltransferase</keyword>
<evidence type="ECO:0000256" key="2">
    <source>
        <dbReference type="ARBA" id="ARBA00022679"/>
    </source>
</evidence>